<proteinExistence type="predicted"/>
<evidence type="ECO:0000313" key="2">
    <source>
        <dbReference type="EMBL" id="WYF43833.1"/>
    </source>
</evidence>
<dbReference type="AlphaFoldDB" id="A0AAU6Q0V1"/>
<name>A0AAU6Q0V1_9DEIO</name>
<evidence type="ECO:0000256" key="1">
    <source>
        <dbReference type="SAM" id="Phobius"/>
    </source>
</evidence>
<gene>
    <name evidence="2" type="ORF">WDJ50_10460</name>
</gene>
<keyword evidence="1" id="KW-0812">Transmembrane</keyword>
<protein>
    <recommendedName>
        <fullName evidence="3">DUF4131 domain-containing protein</fullName>
    </recommendedName>
</protein>
<keyword evidence="1" id="KW-1133">Transmembrane helix</keyword>
<feature type="transmembrane region" description="Helical" evidence="1">
    <location>
        <begin position="80"/>
        <end position="100"/>
    </location>
</feature>
<dbReference type="EMBL" id="CP149782">
    <property type="protein sequence ID" value="WYF43833.1"/>
    <property type="molecule type" value="Genomic_DNA"/>
</dbReference>
<dbReference type="RefSeq" id="WP_339094852.1">
    <property type="nucleotide sequence ID" value="NZ_CP149782.1"/>
</dbReference>
<accession>A0AAU6Q0V1</accession>
<organism evidence="2">
    <name type="scientific">Deinococcus sp. VB142</name>
    <dbReference type="NCBI Taxonomy" id="3112952"/>
    <lineage>
        <taxon>Bacteria</taxon>
        <taxon>Thermotogati</taxon>
        <taxon>Deinococcota</taxon>
        <taxon>Deinococci</taxon>
        <taxon>Deinococcales</taxon>
        <taxon>Deinococcaceae</taxon>
        <taxon>Deinococcus</taxon>
    </lineage>
</organism>
<evidence type="ECO:0008006" key="3">
    <source>
        <dbReference type="Google" id="ProtNLM"/>
    </source>
</evidence>
<feature type="transmembrane region" description="Helical" evidence="1">
    <location>
        <begin position="20"/>
        <end position="41"/>
    </location>
</feature>
<feature type="transmembrane region" description="Helical" evidence="1">
    <location>
        <begin position="53"/>
        <end position="74"/>
    </location>
</feature>
<sequence>MTASPPDSSSFPVFRAREAWPAFLLGWGLGAALLFGVRFLAEALLAGPCQGRTLIALLVPLLLGPGGFALASLHRGSMRRAAIGLGLVVASLFPALYVGASDIGKLRTGGCAGGYLVLTEPGKKSVSRVEIRGGSSHTLEGRIGGYTTTSHPGFFKLEGRSSTPQVRVVLPRTQARAGETFPVQIVVEPGTPINLYTVNVLATQGEQAGAPAALEVDVRP</sequence>
<reference evidence="2" key="1">
    <citation type="submission" date="2024-03" db="EMBL/GenBank/DDBJ databases">
        <title>Deinococcus weizhi sp. nov., isolated from human skin.</title>
        <authorList>
            <person name="Wei Z."/>
            <person name="Tian F."/>
            <person name="Yang C."/>
            <person name="Xin L.T."/>
            <person name="Wen Z.J."/>
            <person name="Lan K.C."/>
            <person name="Yu L."/>
            <person name="Zhe W."/>
            <person name="Dan F.D."/>
            <person name="Jun W."/>
            <person name="Rui Z."/>
            <person name="Yong X.J."/>
            <person name="Ting Y."/>
            <person name="Wei X."/>
            <person name="Xu Z.G."/>
            <person name="Xin Z."/>
            <person name="Dong F.G."/>
            <person name="Ni X.M."/>
            <person name="Zheng M.G."/>
            <person name="Chun Y."/>
            <person name="Qian W.X."/>
        </authorList>
    </citation>
    <scope>NUCLEOTIDE SEQUENCE</scope>
    <source>
        <strain evidence="2">VB142</strain>
    </source>
</reference>
<keyword evidence="1" id="KW-0472">Membrane</keyword>